<keyword evidence="4 7" id="KW-0812">Transmembrane</keyword>
<dbReference type="GO" id="GO:0005886">
    <property type="term" value="C:plasma membrane"/>
    <property type="evidence" value="ECO:0007669"/>
    <property type="project" value="UniProtKB-SubCell"/>
</dbReference>
<protein>
    <submittedName>
        <fullName evidence="9">MFS transporter</fullName>
    </submittedName>
</protein>
<dbReference type="CDD" id="cd17329">
    <property type="entry name" value="MFS_MdtH_MDR_like"/>
    <property type="match status" value="1"/>
</dbReference>
<evidence type="ECO:0000256" key="7">
    <source>
        <dbReference type="SAM" id="Phobius"/>
    </source>
</evidence>
<organism evidence="9 10">
    <name type="scientific">Robertmurraya kyonggiensis</name>
    <dbReference type="NCBI Taxonomy" id="1037680"/>
    <lineage>
        <taxon>Bacteria</taxon>
        <taxon>Bacillati</taxon>
        <taxon>Bacillota</taxon>
        <taxon>Bacilli</taxon>
        <taxon>Bacillales</taxon>
        <taxon>Bacillaceae</taxon>
        <taxon>Robertmurraya</taxon>
    </lineage>
</organism>
<evidence type="ECO:0000256" key="3">
    <source>
        <dbReference type="ARBA" id="ARBA00022475"/>
    </source>
</evidence>
<keyword evidence="2" id="KW-0813">Transport</keyword>
<dbReference type="InterPro" id="IPR011701">
    <property type="entry name" value="MFS"/>
</dbReference>
<comment type="caution">
    <text evidence="9">The sequence shown here is derived from an EMBL/GenBank/DDBJ whole genome shotgun (WGS) entry which is preliminary data.</text>
</comment>
<keyword evidence="3" id="KW-1003">Cell membrane</keyword>
<proteinExistence type="predicted"/>
<feature type="transmembrane region" description="Helical" evidence="7">
    <location>
        <begin position="218"/>
        <end position="234"/>
    </location>
</feature>
<evidence type="ECO:0000313" key="10">
    <source>
        <dbReference type="Proteomes" id="UP000307756"/>
    </source>
</evidence>
<feature type="transmembrane region" description="Helical" evidence="7">
    <location>
        <begin position="341"/>
        <end position="360"/>
    </location>
</feature>
<evidence type="ECO:0000256" key="5">
    <source>
        <dbReference type="ARBA" id="ARBA00022989"/>
    </source>
</evidence>
<evidence type="ECO:0000313" key="9">
    <source>
        <dbReference type="EMBL" id="TKC18337.1"/>
    </source>
</evidence>
<feature type="transmembrane region" description="Helical" evidence="7">
    <location>
        <begin position="14"/>
        <end position="38"/>
    </location>
</feature>
<evidence type="ECO:0000256" key="1">
    <source>
        <dbReference type="ARBA" id="ARBA00004651"/>
    </source>
</evidence>
<dbReference type="PANTHER" id="PTHR43414:SF1">
    <property type="entry name" value="PEPTIDE PERMEASE"/>
    <property type="match status" value="1"/>
</dbReference>
<feature type="transmembrane region" description="Helical" evidence="7">
    <location>
        <begin position="50"/>
        <end position="72"/>
    </location>
</feature>
<dbReference type="InterPro" id="IPR020846">
    <property type="entry name" value="MFS_dom"/>
</dbReference>
<sequence>MLQMKSYLKAYHPIVHLLLLGTIFISLTSSMSVIYLPIYLMNSAKLDPITLGFIVGAGALTATIGGFLGGTLSDFFGRNRLMRGTLIVLGFIFIGFIFTSNTIFLFILNSLRGLFSTFFLAISKALIADLTPKEKRFRVFSDRYMAWNIGYSVGPIIGTVLGVAGNKIAFILTAVIYLSYFLLMSVLTRFITKSEQNEKISEKITFSQAWIVFRNDKVLLLFIIGSTLFTAVHAEMSVTFSQYLKMNFTDGVKFFGYLMSINGITVILTQVFISRWSERFGILYRIALGGVLFAIGEVGFAFSNSWMGLIISMIIFTFGEILIIPSEYAQIDEITPYGMRGMYYGAQGFSEIGNFIGPWFGGILLHSFGGKIMFLTFSMFSLLSIAFYFWGRKLHLSKQTFLNKSSTIKSS</sequence>
<dbReference type="GO" id="GO:0022857">
    <property type="term" value="F:transmembrane transporter activity"/>
    <property type="evidence" value="ECO:0007669"/>
    <property type="project" value="InterPro"/>
</dbReference>
<dbReference type="InterPro" id="IPR036259">
    <property type="entry name" value="MFS_trans_sf"/>
</dbReference>
<dbReference type="RefSeq" id="WP_136829048.1">
    <property type="nucleotide sequence ID" value="NZ_SWBM01000001.1"/>
</dbReference>
<evidence type="ECO:0000259" key="8">
    <source>
        <dbReference type="PROSITE" id="PS50850"/>
    </source>
</evidence>
<feature type="transmembrane region" description="Helical" evidence="7">
    <location>
        <begin position="282"/>
        <end position="302"/>
    </location>
</feature>
<comment type="subcellular location">
    <subcellularLocation>
        <location evidence="1">Cell membrane</location>
        <topology evidence="1">Multi-pass membrane protein</topology>
    </subcellularLocation>
</comment>
<feature type="transmembrane region" description="Helical" evidence="7">
    <location>
        <begin position="144"/>
        <end position="164"/>
    </location>
</feature>
<keyword evidence="6 7" id="KW-0472">Membrane</keyword>
<evidence type="ECO:0000256" key="6">
    <source>
        <dbReference type="ARBA" id="ARBA00023136"/>
    </source>
</evidence>
<keyword evidence="10" id="KW-1185">Reference proteome</keyword>
<dbReference type="SUPFAM" id="SSF103473">
    <property type="entry name" value="MFS general substrate transporter"/>
    <property type="match status" value="1"/>
</dbReference>
<name>A0A4U1D9W4_9BACI</name>
<dbReference type="PANTHER" id="PTHR43414">
    <property type="entry name" value="MULTIDRUG RESISTANCE PROTEIN MDTG"/>
    <property type="match status" value="1"/>
</dbReference>
<evidence type="ECO:0000256" key="4">
    <source>
        <dbReference type="ARBA" id="ARBA00022692"/>
    </source>
</evidence>
<dbReference type="Gene3D" id="1.20.1250.20">
    <property type="entry name" value="MFS general substrate transporter like domains"/>
    <property type="match status" value="1"/>
</dbReference>
<reference evidence="9 10" key="1">
    <citation type="journal article" date="2011" name="J. Microbiol.">
        <title>Bacillus kyonggiensis sp. nov., isolated from soil of a lettuce field.</title>
        <authorList>
            <person name="Dong K."/>
            <person name="Lee S."/>
        </authorList>
    </citation>
    <scope>NUCLEOTIDE SEQUENCE [LARGE SCALE GENOMIC DNA]</scope>
    <source>
        <strain evidence="9 10">NB22</strain>
    </source>
</reference>
<accession>A0A4U1D9W4</accession>
<gene>
    <name evidence="9" type="ORF">FA727_01950</name>
</gene>
<dbReference type="Proteomes" id="UP000307756">
    <property type="component" value="Unassembled WGS sequence"/>
</dbReference>
<dbReference type="PROSITE" id="PS50850">
    <property type="entry name" value="MFS"/>
    <property type="match status" value="1"/>
</dbReference>
<dbReference type="AlphaFoldDB" id="A0A4U1D9W4"/>
<keyword evidence="5 7" id="KW-1133">Transmembrane helix</keyword>
<evidence type="ECO:0000256" key="2">
    <source>
        <dbReference type="ARBA" id="ARBA00022448"/>
    </source>
</evidence>
<dbReference type="Pfam" id="PF07690">
    <property type="entry name" value="MFS_1"/>
    <property type="match status" value="1"/>
</dbReference>
<feature type="transmembrane region" description="Helical" evidence="7">
    <location>
        <begin position="84"/>
        <end position="108"/>
    </location>
</feature>
<feature type="transmembrane region" description="Helical" evidence="7">
    <location>
        <begin position="170"/>
        <end position="191"/>
    </location>
</feature>
<feature type="domain" description="Major facilitator superfamily (MFS) profile" evidence="8">
    <location>
        <begin position="14"/>
        <end position="396"/>
    </location>
</feature>
<dbReference type="EMBL" id="SWBM01000001">
    <property type="protein sequence ID" value="TKC18337.1"/>
    <property type="molecule type" value="Genomic_DNA"/>
</dbReference>
<feature type="transmembrane region" description="Helical" evidence="7">
    <location>
        <begin position="372"/>
        <end position="390"/>
    </location>
</feature>
<feature type="transmembrane region" description="Helical" evidence="7">
    <location>
        <begin position="254"/>
        <end position="273"/>
    </location>
</feature>
<feature type="transmembrane region" description="Helical" evidence="7">
    <location>
        <begin position="308"/>
        <end position="329"/>
    </location>
</feature>
<dbReference type="OrthoDB" id="8952229at2"/>